<gene>
    <name evidence="1" type="ORF">EPUL_000560</name>
</gene>
<sequence>MVLNYEISIQWDKDASAEIFWPWYCCSHDHDIIEEQGTPKKVWDALNGKYLKVKAGDLRKLEREIKSFVPESQAPGKSPDDYFVLLEVLRCRFLLLKLEKKESFSNENLFGCLIDGLSETEWKLFNIPPMYNRT</sequence>
<keyword evidence="2" id="KW-1185">Reference proteome</keyword>
<protein>
    <submittedName>
        <fullName evidence="1">Uncharacterized protein</fullName>
    </submittedName>
</protein>
<name>A0A2S4Q1A1_9PEZI</name>
<accession>A0A2S4Q1A1</accession>
<proteinExistence type="predicted"/>
<dbReference type="OrthoDB" id="1626798at2759"/>
<dbReference type="EMBL" id="PEDP01000035">
    <property type="protein sequence ID" value="POS88069.1"/>
    <property type="molecule type" value="Genomic_DNA"/>
</dbReference>
<evidence type="ECO:0000313" key="1">
    <source>
        <dbReference type="EMBL" id="POS88069.1"/>
    </source>
</evidence>
<dbReference type="Proteomes" id="UP000237438">
    <property type="component" value="Unassembled WGS sequence"/>
</dbReference>
<organism evidence="1 2">
    <name type="scientific">Erysiphe pulchra</name>
    <dbReference type="NCBI Taxonomy" id="225359"/>
    <lineage>
        <taxon>Eukaryota</taxon>
        <taxon>Fungi</taxon>
        <taxon>Dikarya</taxon>
        <taxon>Ascomycota</taxon>
        <taxon>Pezizomycotina</taxon>
        <taxon>Leotiomycetes</taxon>
        <taxon>Erysiphales</taxon>
        <taxon>Erysiphaceae</taxon>
        <taxon>Erysiphe</taxon>
    </lineage>
</organism>
<comment type="caution">
    <text evidence="1">The sequence shown here is derived from an EMBL/GenBank/DDBJ whole genome shotgun (WGS) entry which is preliminary data.</text>
</comment>
<reference evidence="1 2" key="1">
    <citation type="submission" date="2017-10" db="EMBL/GenBank/DDBJ databases">
        <title>Development of genomic resources for the powdery mildew, Erysiphe pulchra.</title>
        <authorList>
            <person name="Wadl P.A."/>
            <person name="Mack B.M."/>
            <person name="Moore G."/>
            <person name="Beltz S.B."/>
        </authorList>
    </citation>
    <scope>NUCLEOTIDE SEQUENCE [LARGE SCALE GENOMIC DNA]</scope>
    <source>
        <strain evidence="1">Cflorida</strain>
    </source>
</reference>
<dbReference type="STRING" id="225359.A0A2S4Q1A1"/>
<evidence type="ECO:0000313" key="2">
    <source>
        <dbReference type="Proteomes" id="UP000237438"/>
    </source>
</evidence>
<dbReference type="AlphaFoldDB" id="A0A2S4Q1A1"/>